<proteinExistence type="predicted"/>
<dbReference type="Proteomes" id="UP000185891">
    <property type="component" value="Unassembled WGS sequence"/>
</dbReference>
<evidence type="ECO:0000256" key="1">
    <source>
        <dbReference type="SAM" id="Phobius"/>
    </source>
</evidence>
<dbReference type="EMBL" id="MFAA01000026">
    <property type="protein sequence ID" value="OGD68702.1"/>
    <property type="molecule type" value="Genomic_DNA"/>
</dbReference>
<comment type="caution">
    <text evidence="2">The sequence shown here is derived from an EMBL/GenBank/DDBJ whole genome shotgun (WGS) entry which is preliminary data.</text>
</comment>
<feature type="transmembrane region" description="Helical" evidence="1">
    <location>
        <begin position="57"/>
        <end position="74"/>
    </location>
</feature>
<dbReference type="AlphaFoldDB" id="A0A1F5EMS9"/>
<reference evidence="2 3" key="1">
    <citation type="journal article" date="2016" name="Nat. Commun.">
        <title>Thousands of microbial genomes shed light on interconnected biogeochemical processes in an aquifer system.</title>
        <authorList>
            <person name="Anantharaman K."/>
            <person name="Brown C.T."/>
            <person name="Hug L.A."/>
            <person name="Sharon I."/>
            <person name="Castelle C.J."/>
            <person name="Probst A.J."/>
            <person name="Thomas B.C."/>
            <person name="Singh A."/>
            <person name="Wilkins M.J."/>
            <person name="Karaoz U."/>
            <person name="Brodie E.L."/>
            <person name="Williams K.H."/>
            <person name="Hubbard S.S."/>
            <person name="Banfield J.F."/>
        </authorList>
    </citation>
    <scope>NUCLEOTIDE SEQUENCE [LARGE SCALE GENOMIC DNA]</scope>
</reference>
<evidence type="ECO:0000313" key="2">
    <source>
        <dbReference type="EMBL" id="OGD68702.1"/>
    </source>
</evidence>
<dbReference type="Pfam" id="PF18895">
    <property type="entry name" value="T4SS_pilin"/>
    <property type="match status" value="1"/>
</dbReference>
<evidence type="ECO:0000313" key="3">
    <source>
        <dbReference type="Proteomes" id="UP000185891"/>
    </source>
</evidence>
<protein>
    <submittedName>
        <fullName evidence="2">Uncharacterized protein</fullName>
    </submittedName>
</protein>
<gene>
    <name evidence="2" type="ORF">A3E89_01820</name>
</gene>
<keyword evidence="1" id="KW-1133">Transmembrane helix</keyword>
<feature type="transmembrane region" description="Helical" evidence="1">
    <location>
        <begin position="15"/>
        <end position="37"/>
    </location>
</feature>
<sequence length="95" mass="10649">MSPTVSKLISNMNQYIIFPIIDFLLVLAVLFFVWGLAEFIYNLSSGGDKDNKGKQHMLWGIIGLFIMVTARPIIKLVLNSFGIDTTPIDNAFILN</sequence>
<accession>A0A1F5EMS9</accession>
<dbReference type="InterPro" id="IPR043993">
    <property type="entry name" value="T4SS_pilin"/>
</dbReference>
<organism evidence="2 3">
    <name type="scientific">Candidatus Campbellbacteria bacterium RIFCSPHIGHO2_12_FULL_35_10</name>
    <dbReference type="NCBI Taxonomy" id="1797578"/>
    <lineage>
        <taxon>Bacteria</taxon>
        <taxon>Candidatus Campbelliibacteriota</taxon>
    </lineage>
</organism>
<keyword evidence="1" id="KW-0472">Membrane</keyword>
<keyword evidence="1" id="KW-0812">Transmembrane</keyword>
<name>A0A1F5EMS9_9BACT</name>